<proteinExistence type="predicted"/>
<feature type="region of interest" description="Disordered" evidence="1">
    <location>
        <begin position="89"/>
        <end position="115"/>
    </location>
</feature>
<evidence type="ECO:0000313" key="2">
    <source>
        <dbReference type="EMBL" id="GBL61100.1"/>
    </source>
</evidence>
<feature type="compositionally biased region" description="Polar residues" evidence="1">
    <location>
        <begin position="89"/>
        <end position="98"/>
    </location>
</feature>
<accession>A0A4Y1ZP52</accession>
<feature type="non-terminal residue" evidence="2">
    <location>
        <position position="1"/>
    </location>
</feature>
<evidence type="ECO:0000256" key="1">
    <source>
        <dbReference type="SAM" id="MobiDB-lite"/>
    </source>
</evidence>
<comment type="caution">
    <text evidence="2">The sequence shown here is derived from an EMBL/GenBank/DDBJ whole genome shotgun (WGS) entry which is preliminary data.</text>
</comment>
<keyword evidence="3" id="KW-1185">Reference proteome</keyword>
<dbReference type="Proteomes" id="UP000499080">
    <property type="component" value="Unassembled WGS sequence"/>
</dbReference>
<reference evidence="2 3" key="1">
    <citation type="journal article" date="2019" name="Sci. Rep.">
        <title>Orb-weaving spider Araneus ventricosus genome elucidates the spidroin gene catalogue.</title>
        <authorList>
            <person name="Kono N."/>
            <person name="Nakamura H."/>
            <person name="Ohtoshi R."/>
            <person name="Moran D.A.P."/>
            <person name="Shinohara A."/>
            <person name="Yoshida Y."/>
            <person name="Fujiwara M."/>
            <person name="Mori M."/>
            <person name="Tomita M."/>
            <person name="Arakawa K."/>
        </authorList>
    </citation>
    <scope>NUCLEOTIDE SEQUENCE [LARGE SCALE GENOMIC DNA]</scope>
</reference>
<evidence type="ECO:0000313" key="3">
    <source>
        <dbReference type="Proteomes" id="UP000499080"/>
    </source>
</evidence>
<name>A0A4Y1ZP52_ARAVE</name>
<protein>
    <submittedName>
        <fullName evidence="2">Uncharacterized protein</fullName>
    </submittedName>
</protein>
<organism evidence="2 3">
    <name type="scientific">Araneus ventricosus</name>
    <name type="common">Orbweaver spider</name>
    <name type="synonym">Epeira ventricosa</name>
    <dbReference type="NCBI Taxonomy" id="182803"/>
    <lineage>
        <taxon>Eukaryota</taxon>
        <taxon>Metazoa</taxon>
        <taxon>Ecdysozoa</taxon>
        <taxon>Arthropoda</taxon>
        <taxon>Chelicerata</taxon>
        <taxon>Arachnida</taxon>
        <taxon>Araneae</taxon>
        <taxon>Araneomorphae</taxon>
        <taxon>Entelegynae</taxon>
        <taxon>Araneoidea</taxon>
        <taxon>Araneidae</taxon>
        <taxon>Araneus</taxon>
    </lineage>
</organism>
<gene>
    <name evidence="2" type="ORF">AVEN_45555_1</name>
</gene>
<dbReference type="AlphaFoldDB" id="A0A4Y1ZP52"/>
<dbReference type="EMBL" id="BGPR01076464">
    <property type="protein sequence ID" value="GBL61100.1"/>
    <property type="molecule type" value="Genomic_DNA"/>
</dbReference>
<sequence length="115" mass="12765">KSCPPPRWTERHQAPLLDLNVIRTLSCVSDPQRLYNQIYRPIYRTASNGSGNLHAFPHAPGGVISIKNRKVKNGRVMFTFTERNLTKNRSYGLTSSTPLGVKSSKGGNPESVAEQ</sequence>